<name>M9LGG5_PAEPP</name>
<protein>
    <submittedName>
        <fullName evidence="2">Putative intracellular protease/amidase</fullName>
    </submittedName>
</protein>
<dbReference type="InterPro" id="IPR002818">
    <property type="entry name" value="DJ-1/PfpI"/>
</dbReference>
<evidence type="ECO:0000313" key="2">
    <source>
        <dbReference type="EMBL" id="GAC41630.1"/>
    </source>
</evidence>
<accession>M9LGG5</accession>
<proteinExistence type="predicted"/>
<dbReference type="SUPFAM" id="SSF52317">
    <property type="entry name" value="Class I glutamine amidotransferase-like"/>
    <property type="match status" value="1"/>
</dbReference>
<comment type="caution">
    <text evidence="2">The sequence shown here is derived from an EMBL/GenBank/DDBJ whole genome shotgun (WGS) entry which is preliminary data.</text>
</comment>
<gene>
    <name evidence="2" type="ORF">PPOP_0981</name>
</gene>
<feature type="domain" description="DJ-1/PfpI" evidence="1">
    <location>
        <begin position="6"/>
        <end position="72"/>
    </location>
</feature>
<dbReference type="GO" id="GO:0006508">
    <property type="term" value="P:proteolysis"/>
    <property type="evidence" value="ECO:0007669"/>
    <property type="project" value="UniProtKB-KW"/>
</dbReference>
<organism evidence="2 3">
    <name type="scientific">Paenibacillus popilliae ATCC 14706</name>
    <dbReference type="NCBI Taxonomy" id="1212764"/>
    <lineage>
        <taxon>Bacteria</taxon>
        <taxon>Bacillati</taxon>
        <taxon>Bacillota</taxon>
        <taxon>Bacilli</taxon>
        <taxon>Bacillales</taxon>
        <taxon>Paenibacillaceae</taxon>
        <taxon>Paenibacillus</taxon>
    </lineage>
</organism>
<keyword evidence="2" id="KW-0378">Hydrolase</keyword>
<dbReference type="GO" id="GO:0008233">
    <property type="term" value="F:peptidase activity"/>
    <property type="evidence" value="ECO:0007669"/>
    <property type="project" value="UniProtKB-KW"/>
</dbReference>
<dbReference type="InterPro" id="IPR029062">
    <property type="entry name" value="Class_I_gatase-like"/>
</dbReference>
<reference evidence="2 3" key="1">
    <citation type="submission" date="2012-10" db="EMBL/GenBank/DDBJ databases">
        <title>Draft Genome Sequence of Paenibacillus popilliae ATCC 14706T.</title>
        <authorList>
            <person name="Iiyama K."/>
            <person name="Mori K."/>
            <person name="Mon H."/>
            <person name="Chieda Y."/>
            <person name="Lee J.M."/>
            <person name="Kusakabe T."/>
            <person name="Tashiro K."/>
            <person name="Asano S."/>
            <person name="Yasunaga-Aoki C."/>
            <person name="Shimizu S."/>
        </authorList>
    </citation>
    <scope>NUCLEOTIDE SEQUENCE [LARGE SCALE GENOMIC DNA]</scope>
    <source>
        <strain evidence="2 3">ATCC 14706</strain>
    </source>
</reference>
<evidence type="ECO:0000313" key="3">
    <source>
        <dbReference type="Proteomes" id="UP000029453"/>
    </source>
</evidence>
<dbReference type="Gene3D" id="3.40.50.880">
    <property type="match status" value="1"/>
</dbReference>
<keyword evidence="3" id="KW-1185">Reference proteome</keyword>
<dbReference type="Pfam" id="PF01965">
    <property type="entry name" value="DJ-1_PfpI"/>
    <property type="match status" value="1"/>
</dbReference>
<dbReference type="AlphaFoldDB" id="M9LGG5"/>
<dbReference type="EMBL" id="BALG01000042">
    <property type="protein sequence ID" value="GAC41630.1"/>
    <property type="molecule type" value="Genomic_DNA"/>
</dbReference>
<sequence length="84" mass="9592">MRLSGKRIIALVDKDFEDWELWYPVHRVREEGAEVHLAGDKAGKIYIGKYGVPATSDYAFEDIDSGTYDGVLSIIRDMDRRASR</sequence>
<dbReference type="Proteomes" id="UP000029453">
    <property type="component" value="Unassembled WGS sequence"/>
</dbReference>
<evidence type="ECO:0000259" key="1">
    <source>
        <dbReference type="Pfam" id="PF01965"/>
    </source>
</evidence>
<keyword evidence="2" id="KW-0645">Protease</keyword>